<accession>A0ABT9D510</accession>
<feature type="transmembrane region" description="Helical" evidence="1">
    <location>
        <begin position="73"/>
        <end position="94"/>
    </location>
</feature>
<keyword evidence="1" id="KW-0812">Transmembrane</keyword>
<name>A0ABT9D510_9MOLU</name>
<gene>
    <name evidence="2" type="ORF">OC701_02435</name>
</gene>
<evidence type="ECO:0000256" key="1">
    <source>
        <dbReference type="SAM" id="Phobius"/>
    </source>
</evidence>
<dbReference type="Proteomes" id="UP001170683">
    <property type="component" value="Unassembled WGS sequence"/>
</dbReference>
<dbReference type="RefSeq" id="WP_304514496.1">
    <property type="nucleotide sequence ID" value="NZ_JAOSIQ010000036.1"/>
</dbReference>
<keyword evidence="3" id="KW-1185">Reference proteome</keyword>
<dbReference type="EMBL" id="JAOSIQ010000036">
    <property type="protein sequence ID" value="MDO8064303.1"/>
    <property type="molecule type" value="Genomic_DNA"/>
</dbReference>
<evidence type="ECO:0000313" key="2">
    <source>
        <dbReference type="EMBL" id="MDO8064303.1"/>
    </source>
</evidence>
<organism evidence="2 3">
    <name type="scientific">Candidatus Phytoplasma bonamiae</name>
    <dbReference type="NCBI Taxonomy" id="2982626"/>
    <lineage>
        <taxon>Bacteria</taxon>
        <taxon>Bacillati</taxon>
        <taxon>Mycoplasmatota</taxon>
        <taxon>Mollicutes</taxon>
        <taxon>Acholeplasmatales</taxon>
        <taxon>Acholeplasmataceae</taxon>
        <taxon>Candidatus Phytoplasma</taxon>
        <taxon>16SrII (Peanut WB group)</taxon>
    </lineage>
</organism>
<comment type="caution">
    <text evidence="2">The sequence shown here is derived from an EMBL/GenBank/DDBJ whole genome shotgun (WGS) entry which is preliminary data.</text>
</comment>
<sequence>MLEAETQQNNKDFIVSNLKYDLAKNNFEKSIEKYNEIKNQFHLVFRKILIPENNNSNYVTINDNNIFNSNFRYWKTILIIFTITNFLIIIRFIYKLIIYKINNYKPNIVKFQI</sequence>
<keyword evidence="1" id="KW-0472">Membrane</keyword>
<proteinExistence type="predicted"/>
<protein>
    <submittedName>
        <fullName evidence="2">Uncharacterized protein</fullName>
    </submittedName>
</protein>
<reference evidence="2 3" key="1">
    <citation type="journal article" date="2023" name="Int. J. Syst. Evol. Microbiol.">
        <title>The observation of taxonomic boundaries for the 16SrII and 16SrXXV phytoplasmas using genome-based delimitation.</title>
        <authorList>
            <person name="Rodrigues Jardim B."/>
            <person name="Tran-Nguyen L.T.T."/>
            <person name="Gambley C."/>
            <person name="Al-Sadi A.M."/>
            <person name="Al-Subhi A.M."/>
            <person name="Foissac X."/>
            <person name="Salar P."/>
            <person name="Cai H."/>
            <person name="Yang J.Y."/>
            <person name="Davis R."/>
            <person name="Jones L."/>
            <person name="Rodoni B."/>
            <person name="Constable F.E."/>
        </authorList>
    </citation>
    <scope>NUCLEOTIDE SEQUENCE [LARGE SCALE GENOMIC DNA]</scope>
    <source>
        <strain evidence="2">BAWM-225</strain>
    </source>
</reference>
<keyword evidence="1" id="KW-1133">Transmembrane helix</keyword>
<evidence type="ECO:0000313" key="3">
    <source>
        <dbReference type="Proteomes" id="UP001170683"/>
    </source>
</evidence>